<keyword evidence="2" id="KW-0677">Repeat</keyword>
<feature type="repeat" description="WD" evidence="3">
    <location>
        <begin position="669"/>
        <end position="693"/>
    </location>
</feature>
<protein>
    <recommendedName>
        <fullName evidence="4">Cyclic nucleotide-binding domain-containing protein</fullName>
    </recommendedName>
</protein>
<dbReference type="InterPro" id="IPR056884">
    <property type="entry name" value="NPHP3-like_N"/>
</dbReference>
<dbReference type="InterPro" id="IPR000595">
    <property type="entry name" value="cNMP-bd_dom"/>
</dbReference>
<evidence type="ECO:0000313" key="5">
    <source>
        <dbReference type="EMBL" id="KIM78579.1"/>
    </source>
</evidence>
<gene>
    <name evidence="5" type="ORF">PILCRDRAFT_11046</name>
</gene>
<dbReference type="SMART" id="SM00320">
    <property type="entry name" value="WD40"/>
    <property type="match status" value="8"/>
</dbReference>
<dbReference type="PANTHER" id="PTHR22847:SF637">
    <property type="entry name" value="WD REPEAT DOMAIN 5B"/>
    <property type="match status" value="1"/>
</dbReference>
<feature type="domain" description="Cyclic nucleotide-binding" evidence="4">
    <location>
        <begin position="782"/>
        <end position="855"/>
    </location>
</feature>
<dbReference type="Proteomes" id="UP000054166">
    <property type="component" value="Unassembled WGS sequence"/>
</dbReference>
<evidence type="ECO:0000313" key="6">
    <source>
        <dbReference type="Proteomes" id="UP000054166"/>
    </source>
</evidence>
<feature type="repeat" description="WD" evidence="3">
    <location>
        <begin position="624"/>
        <end position="658"/>
    </location>
</feature>
<dbReference type="InterPro" id="IPR019775">
    <property type="entry name" value="WD40_repeat_CS"/>
</dbReference>
<dbReference type="PANTHER" id="PTHR22847">
    <property type="entry name" value="WD40 REPEAT PROTEIN"/>
    <property type="match status" value="1"/>
</dbReference>
<evidence type="ECO:0000256" key="1">
    <source>
        <dbReference type="ARBA" id="ARBA00022574"/>
    </source>
</evidence>
<dbReference type="InterPro" id="IPR036322">
    <property type="entry name" value="WD40_repeat_dom_sf"/>
</dbReference>
<dbReference type="PROSITE" id="PS50082">
    <property type="entry name" value="WD_REPEATS_2"/>
    <property type="match status" value="3"/>
</dbReference>
<dbReference type="PROSITE" id="PS50294">
    <property type="entry name" value="WD_REPEATS_REGION"/>
    <property type="match status" value="1"/>
</dbReference>
<dbReference type="GO" id="GO:1990234">
    <property type="term" value="C:transferase complex"/>
    <property type="evidence" value="ECO:0007669"/>
    <property type="project" value="UniProtKB-ARBA"/>
</dbReference>
<dbReference type="InParanoid" id="A0A0C3FEX9"/>
<evidence type="ECO:0000256" key="2">
    <source>
        <dbReference type="ARBA" id="ARBA00022737"/>
    </source>
</evidence>
<feature type="repeat" description="WD" evidence="3">
    <location>
        <begin position="702"/>
        <end position="743"/>
    </location>
</feature>
<dbReference type="InterPro" id="IPR001680">
    <property type="entry name" value="WD40_rpt"/>
</dbReference>
<reference evidence="6" key="2">
    <citation type="submission" date="2015-01" db="EMBL/GenBank/DDBJ databases">
        <title>Evolutionary Origins and Diversification of the Mycorrhizal Mutualists.</title>
        <authorList>
            <consortium name="DOE Joint Genome Institute"/>
            <consortium name="Mycorrhizal Genomics Consortium"/>
            <person name="Kohler A."/>
            <person name="Kuo A."/>
            <person name="Nagy L.G."/>
            <person name="Floudas D."/>
            <person name="Copeland A."/>
            <person name="Barry K.W."/>
            <person name="Cichocki N."/>
            <person name="Veneault-Fourrey C."/>
            <person name="LaButti K."/>
            <person name="Lindquist E.A."/>
            <person name="Lipzen A."/>
            <person name="Lundell T."/>
            <person name="Morin E."/>
            <person name="Murat C."/>
            <person name="Riley R."/>
            <person name="Ohm R."/>
            <person name="Sun H."/>
            <person name="Tunlid A."/>
            <person name="Henrissat B."/>
            <person name="Grigoriev I.V."/>
            <person name="Hibbett D.S."/>
            <person name="Martin F."/>
        </authorList>
    </citation>
    <scope>NUCLEOTIDE SEQUENCE [LARGE SCALE GENOMIC DNA]</scope>
    <source>
        <strain evidence="6">F 1598</strain>
    </source>
</reference>
<dbReference type="AlphaFoldDB" id="A0A0C3FEX9"/>
<organism evidence="5 6">
    <name type="scientific">Piloderma croceum (strain F 1598)</name>
    <dbReference type="NCBI Taxonomy" id="765440"/>
    <lineage>
        <taxon>Eukaryota</taxon>
        <taxon>Fungi</taxon>
        <taxon>Dikarya</taxon>
        <taxon>Basidiomycota</taxon>
        <taxon>Agaricomycotina</taxon>
        <taxon>Agaricomycetes</taxon>
        <taxon>Agaricomycetidae</taxon>
        <taxon>Atheliales</taxon>
        <taxon>Atheliaceae</taxon>
        <taxon>Piloderma</taxon>
    </lineage>
</organism>
<evidence type="ECO:0000256" key="3">
    <source>
        <dbReference type="PROSITE-ProRule" id="PRU00221"/>
    </source>
</evidence>
<evidence type="ECO:0000259" key="4">
    <source>
        <dbReference type="PROSITE" id="PS50042"/>
    </source>
</evidence>
<dbReference type="OrthoDB" id="361494at2759"/>
<dbReference type="Gene3D" id="2.130.10.10">
    <property type="entry name" value="YVTN repeat-like/Quinoprotein amine dehydrogenase"/>
    <property type="match status" value="2"/>
</dbReference>
<dbReference type="EMBL" id="KN833015">
    <property type="protein sequence ID" value="KIM78579.1"/>
    <property type="molecule type" value="Genomic_DNA"/>
</dbReference>
<dbReference type="STRING" id="765440.A0A0C3FEX9"/>
<dbReference type="PROSITE" id="PS50042">
    <property type="entry name" value="CNMP_BINDING_3"/>
    <property type="match status" value="1"/>
</dbReference>
<sequence>MSRTLMQASELSIKLEGISTTMAADGTYTGVHSLSRNLSLIDSLSRPCLKGTREGVLWDIEAWEANEMNEQTKSASLVFLTLAHDLAYWSADFKTALVPIIRVNPNVHDDSLPVQLEKKLLVRPFKQTGLSATIVVDALDECDDKEPVSEFLSALAVHVDNMPTVRFFITGRPEDRIRSGFKLPSLRTKELPLHDVESATVDSDIKSFIAYRLDEIATRRRQAISGQWPSDRDIATILKKTSGLFIIASVILRFIDSPSTSPQKRLKLIVEPQESTIYEGRSGIDVVYHQILSAGVEDANEDDGIFFDRLHLVVGSIVLALKPLPRASLAEILEMTPHDIWMILTHLHSVLIVPESESDPIRILHKSFADFITDKERCPDARHFIDAPPHHSVLGIRCLKLMKMRLMKNICGFPRYAINNDVEDLPARRELCIIAPLSYACFSWAKHLQLSSQAGGNTSSVFTLVNEFFTCHLLSWLEVLSIEEHLHTAIYSLHDVRSWLTAIKNPDQDLLDLIDDCERFILRSFDGVKQSAMHIYHSALSWTPTSSPIRQLYERELMTEVKLVNAVGLTWDACIRIIPVGERVKAVVFSPSGALIAAHGDCCAKVLDTMTGVNRATFDEDMFISYVAFSPDDGFLVSGLWGGTINVWDIQTGTLFRTFKWSMWSSTYSATFSSCGTMVASGGSDGTVRIWNILSGDCDCVLKGHSRAVKNVCWLVMWNQVVSVSDDFTVCIWDVQKQTCSKIFAQYSNPVAALASSRDLLLVASKNGTVNIYDSQSGDIIHVIRSDDIIHSCFSIDGGKVLLASKNSGDIWDIATNKLTRVGSIKYNGEQATFSPDRTRVASIYGKFVKIWKTNAGYNHHETSTHVHNPIKDVIISPDERLVALKSMKGAEILDVATRQSLFTYPVANLLSIAFSLDSAFVAFLSPQCTVQTWNVHTRLHKSIAVDNVFHIALSPGGSQLASLSQSHMKLWNLKNEGCLAHLEFNRKLEGQAQISFSTNATSVSVLEKSHGMQSWCISPNHNIDLTRDSIYNSGGMQSWLISRPLKSLVQIEQNINPNHPTLIQDPFTICLIMVGLTWYGCILI</sequence>
<dbReference type="InterPro" id="IPR015943">
    <property type="entry name" value="WD40/YVTN_repeat-like_dom_sf"/>
</dbReference>
<accession>A0A0C3FEX9</accession>
<keyword evidence="1 3" id="KW-0853">WD repeat</keyword>
<dbReference type="PROSITE" id="PS00678">
    <property type="entry name" value="WD_REPEATS_1"/>
    <property type="match status" value="2"/>
</dbReference>
<dbReference type="Pfam" id="PF24883">
    <property type="entry name" value="NPHP3_N"/>
    <property type="match status" value="1"/>
</dbReference>
<dbReference type="Pfam" id="PF00400">
    <property type="entry name" value="WD40"/>
    <property type="match status" value="3"/>
</dbReference>
<dbReference type="HOGENOM" id="CLU_000288_6_3_1"/>
<keyword evidence="6" id="KW-1185">Reference proteome</keyword>
<name>A0A0C3FEX9_PILCF</name>
<reference evidence="5 6" key="1">
    <citation type="submission" date="2014-04" db="EMBL/GenBank/DDBJ databases">
        <authorList>
            <consortium name="DOE Joint Genome Institute"/>
            <person name="Kuo A."/>
            <person name="Tarkka M."/>
            <person name="Buscot F."/>
            <person name="Kohler A."/>
            <person name="Nagy L.G."/>
            <person name="Floudas D."/>
            <person name="Copeland A."/>
            <person name="Barry K.W."/>
            <person name="Cichocki N."/>
            <person name="Veneault-Fourrey C."/>
            <person name="LaButti K."/>
            <person name="Lindquist E.A."/>
            <person name="Lipzen A."/>
            <person name="Lundell T."/>
            <person name="Morin E."/>
            <person name="Murat C."/>
            <person name="Sun H."/>
            <person name="Tunlid A."/>
            <person name="Henrissat B."/>
            <person name="Grigoriev I.V."/>
            <person name="Hibbett D.S."/>
            <person name="Martin F."/>
            <person name="Nordberg H.P."/>
            <person name="Cantor M.N."/>
            <person name="Hua S.X."/>
        </authorList>
    </citation>
    <scope>NUCLEOTIDE SEQUENCE [LARGE SCALE GENOMIC DNA]</scope>
    <source>
        <strain evidence="5 6">F 1598</strain>
    </source>
</reference>
<dbReference type="SUPFAM" id="SSF50978">
    <property type="entry name" value="WD40 repeat-like"/>
    <property type="match status" value="1"/>
</dbReference>
<proteinExistence type="predicted"/>